<gene>
    <name evidence="7" type="ORF">GX950_00255</name>
</gene>
<protein>
    <submittedName>
        <fullName evidence="7">DUF106 domain-containing protein</fullName>
    </submittedName>
</protein>
<keyword evidence="2 6" id="KW-0812">Transmembrane</keyword>
<evidence type="ECO:0000256" key="2">
    <source>
        <dbReference type="ARBA" id="ARBA00022692"/>
    </source>
</evidence>
<evidence type="ECO:0000256" key="3">
    <source>
        <dbReference type="ARBA" id="ARBA00022989"/>
    </source>
</evidence>
<dbReference type="PANTHER" id="PTHR42198">
    <property type="entry name" value="INTEGRAL MEMBRANE PROTEIN"/>
    <property type="match status" value="1"/>
</dbReference>
<evidence type="ECO:0000256" key="4">
    <source>
        <dbReference type="ARBA" id="ARBA00023136"/>
    </source>
</evidence>
<evidence type="ECO:0000313" key="8">
    <source>
        <dbReference type="Proteomes" id="UP000526302"/>
    </source>
</evidence>
<comment type="caution">
    <text evidence="7">The sequence shown here is derived from an EMBL/GenBank/DDBJ whole genome shotgun (WGS) entry which is preliminary data.</text>
</comment>
<feature type="transmembrane region" description="Helical" evidence="6">
    <location>
        <begin position="74"/>
        <end position="93"/>
    </location>
</feature>
<sequence length="162" mass="19054">MILCIVLGSITKILQRKFIDKRELEYNREKMKEMQKKMNELMKIGSEKSRKELELLQTEMLEVNTKILNQSMKLMWITMPIFLVAFTGMNHLYGGKSLESFIALPMFEGFNMLNPLSWIPVGLETSGIGFFKMYFFYYLIVSLGLNLVEKVYDKKIKPKMKK</sequence>
<dbReference type="AlphaFoldDB" id="A0A7K4BYD5"/>
<comment type="subcellular location">
    <subcellularLocation>
        <location evidence="1">Membrane</location>
        <topology evidence="1">Multi-pass membrane protein</topology>
    </subcellularLocation>
</comment>
<evidence type="ECO:0000313" key="7">
    <source>
        <dbReference type="EMBL" id="NMA44233.1"/>
    </source>
</evidence>
<evidence type="ECO:0000256" key="5">
    <source>
        <dbReference type="SAM" id="Coils"/>
    </source>
</evidence>
<reference evidence="7 8" key="1">
    <citation type="journal article" date="2020" name="Biotechnol. Biofuels">
        <title>New insights from the biogas microbiome by comprehensive genome-resolved metagenomics of nearly 1600 species originating from multiple anaerobic digesters.</title>
        <authorList>
            <person name="Campanaro S."/>
            <person name="Treu L."/>
            <person name="Rodriguez-R L.M."/>
            <person name="Kovalovszki A."/>
            <person name="Ziels R.M."/>
            <person name="Maus I."/>
            <person name="Zhu X."/>
            <person name="Kougias P.G."/>
            <person name="Basile A."/>
            <person name="Luo G."/>
            <person name="Schluter A."/>
            <person name="Konstantinidis K.T."/>
            <person name="Angelidaki I."/>
        </authorList>
    </citation>
    <scope>NUCLEOTIDE SEQUENCE [LARGE SCALE GENOMIC DNA]</scope>
    <source>
        <strain evidence="7">AS22ysBPME_79</strain>
    </source>
</reference>
<keyword evidence="5" id="KW-0175">Coiled coil</keyword>
<feature type="coiled-coil region" evidence="5">
    <location>
        <begin position="21"/>
        <end position="66"/>
    </location>
</feature>
<name>A0A7K4BYD5_9ARCH</name>
<keyword evidence="3 6" id="KW-1133">Transmembrane helix</keyword>
<dbReference type="Proteomes" id="UP000526302">
    <property type="component" value="Unassembled WGS sequence"/>
</dbReference>
<dbReference type="GO" id="GO:0016020">
    <property type="term" value="C:membrane"/>
    <property type="evidence" value="ECO:0007669"/>
    <property type="project" value="UniProtKB-SubCell"/>
</dbReference>
<evidence type="ECO:0000256" key="6">
    <source>
        <dbReference type="SAM" id="Phobius"/>
    </source>
</evidence>
<dbReference type="Pfam" id="PF01956">
    <property type="entry name" value="EMC3_TMCO1"/>
    <property type="match status" value="1"/>
</dbReference>
<dbReference type="PANTHER" id="PTHR42198:SF1">
    <property type="entry name" value="INTEGRAL MEMBRANE PROTEIN"/>
    <property type="match status" value="1"/>
</dbReference>
<dbReference type="EMBL" id="JAAZKV010000001">
    <property type="protein sequence ID" value="NMA44233.1"/>
    <property type="molecule type" value="Genomic_DNA"/>
</dbReference>
<feature type="transmembrane region" description="Helical" evidence="6">
    <location>
        <begin position="134"/>
        <end position="152"/>
    </location>
</feature>
<accession>A0A7K4BYD5</accession>
<dbReference type="InterPro" id="IPR002809">
    <property type="entry name" value="EMC3/TMCO1"/>
</dbReference>
<proteinExistence type="predicted"/>
<dbReference type="InterPro" id="IPR038978">
    <property type="entry name" value="MJ0935"/>
</dbReference>
<evidence type="ECO:0000256" key="1">
    <source>
        <dbReference type="ARBA" id="ARBA00004141"/>
    </source>
</evidence>
<organism evidence="7 8">
    <name type="scientific">Candidatus Iainarchaeum sp</name>
    <dbReference type="NCBI Taxonomy" id="3101447"/>
    <lineage>
        <taxon>Archaea</taxon>
        <taxon>Candidatus Iainarchaeota</taxon>
        <taxon>Candidatus Iainarchaeia</taxon>
        <taxon>Candidatus Iainarchaeales</taxon>
        <taxon>Candidatus Iainarchaeaceae</taxon>
        <taxon>Candidatus Iainarchaeum</taxon>
    </lineage>
</organism>
<keyword evidence="4 6" id="KW-0472">Membrane</keyword>